<evidence type="ECO:0000256" key="4">
    <source>
        <dbReference type="PROSITE-ProRule" id="PRU01161"/>
    </source>
</evidence>
<feature type="active site" description="Proton acceptor" evidence="4">
    <location>
        <position position="200"/>
    </location>
</feature>
<dbReference type="InterPro" id="IPR002641">
    <property type="entry name" value="PNPLA_dom"/>
</dbReference>
<dbReference type="Gene3D" id="3.40.1090.10">
    <property type="entry name" value="Cytosolic phospholipase A2 catalytic domain"/>
    <property type="match status" value="2"/>
</dbReference>
<name>A0ABT8AKV8_9HYPH</name>
<keyword evidence="7" id="KW-1185">Reference proteome</keyword>
<dbReference type="SUPFAM" id="SSF52151">
    <property type="entry name" value="FabD/lysophospholipase-like"/>
    <property type="match status" value="1"/>
</dbReference>
<dbReference type="Pfam" id="PF01734">
    <property type="entry name" value="Patatin"/>
    <property type="match status" value="1"/>
</dbReference>
<reference evidence="7" key="1">
    <citation type="journal article" date="2019" name="Int. J. Syst. Evol. Microbiol.">
        <title>The Global Catalogue of Microorganisms (GCM) 10K type strain sequencing project: providing services to taxonomists for standard genome sequencing and annotation.</title>
        <authorList>
            <consortium name="The Broad Institute Genomics Platform"/>
            <consortium name="The Broad Institute Genome Sequencing Center for Infectious Disease"/>
            <person name="Wu L."/>
            <person name="Ma J."/>
        </authorList>
    </citation>
    <scope>NUCLEOTIDE SEQUENCE [LARGE SCALE GENOMIC DNA]</scope>
    <source>
        <strain evidence="7">CECT 7806</strain>
    </source>
</reference>
<sequence length="345" mass="36080">MLSGKDCALRAKPRVALGLQGGGAYGAYGWGIIDRLLEEHVEIVAVSGASAGALNGAALVTGLATGGDAAAQAALARLWRAVADRSPLRGLDLLGASGPLFEPFLNRSLAFGRDFAAYVSPFLPALRSMQPLRAVASASLDLDLLARQDHLPLYVSATDILTGAPRLFSGAEVTLDALMASACLPELFDAVEIDGRRYWDGGYSANPALDPLVFGDHGATDLIVVQLTPFETYEVGMLPSEMASRVSDISFNACLMRDLKTLTELQAYALAAEPRSERMRAIAAINIHLLQAPCSLAGGGVSKLDTRWSTLGGLRDLGRATAERWLAGTGAAIGEESSLRAGGAA</sequence>
<evidence type="ECO:0000256" key="3">
    <source>
        <dbReference type="ARBA" id="ARBA00023098"/>
    </source>
</evidence>
<feature type="active site" description="Nucleophile" evidence="4">
    <location>
        <position position="50"/>
    </location>
</feature>
<dbReference type="RefSeq" id="WP_290355380.1">
    <property type="nucleotide sequence ID" value="NZ_JAUFPT010000020.1"/>
</dbReference>
<dbReference type="PANTHER" id="PTHR14226:SF78">
    <property type="entry name" value="SLR0060 PROTEIN"/>
    <property type="match status" value="1"/>
</dbReference>
<dbReference type="EMBL" id="JAUFPT010000020">
    <property type="protein sequence ID" value="MDN3570450.1"/>
    <property type="molecule type" value="Genomic_DNA"/>
</dbReference>
<dbReference type="PANTHER" id="PTHR14226">
    <property type="entry name" value="NEUROPATHY TARGET ESTERASE/SWISS CHEESE D.MELANOGASTER"/>
    <property type="match status" value="1"/>
</dbReference>
<protein>
    <submittedName>
        <fullName evidence="6">Patatin-like phospholipase family protein</fullName>
    </submittedName>
</protein>
<feature type="short sequence motif" description="GXGXXG" evidence="4">
    <location>
        <begin position="21"/>
        <end position="26"/>
    </location>
</feature>
<evidence type="ECO:0000313" key="6">
    <source>
        <dbReference type="EMBL" id="MDN3570450.1"/>
    </source>
</evidence>
<dbReference type="InterPro" id="IPR050301">
    <property type="entry name" value="NTE"/>
</dbReference>
<organism evidence="6 7">
    <name type="scientific">Methylobacterium longum</name>
    <dbReference type="NCBI Taxonomy" id="767694"/>
    <lineage>
        <taxon>Bacteria</taxon>
        <taxon>Pseudomonadati</taxon>
        <taxon>Pseudomonadota</taxon>
        <taxon>Alphaproteobacteria</taxon>
        <taxon>Hyphomicrobiales</taxon>
        <taxon>Methylobacteriaceae</taxon>
        <taxon>Methylobacterium</taxon>
    </lineage>
</organism>
<feature type="domain" description="PNPLA" evidence="5">
    <location>
        <begin position="17"/>
        <end position="213"/>
    </location>
</feature>
<evidence type="ECO:0000259" key="5">
    <source>
        <dbReference type="PROSITE" id="PS51635"/>
    </source>
</evidence>
<keyword evidence="3 4" id="KW-0443">Lipid metabolism</keyword>
<feature type="short sequence motif" description="GXSXG" evidence="4">
    <location>
        <begin position="48"/>
        <end position="52"/>
    </location>
</feature>
<dbReference type="PROSITE" id="PS51635">
    <property type="entry name" value="PNPLA"/>
    <property type="match status" value="1"/>
</dbReference>
<evidence type="ECO:0000313" key="7">
    <source>
        <dbReference type="Proteomes" id="UP001244297"/>
    </source>
</evidence>
<gene>
    <name evidence="6" type="ORF">QWZ18_07420</name>
</gene>
<accession>A0ABT8AKV8</accession>
<keyword evidence="2 4" id="KW-0442">Lipid degradation</keyword>
<evidence type="ECO:0000256" key="1">
    <source>
        <dbReference type="ARBA" id="ARBA00022801"/>
    </source>
</evidence>
<evidence type="ECO:0000256" key="2">
    <source>
        <dbReference type="ARBA" id="ARBA00022963"/>
    </source>
</evidence>
<proteinExistence type="predicted"/>
<keyword evidence="1 4" id="KW-0378">Hydrolase</keyword>
<dbReference type="Proteomes" id="UP001244297">
    <property type="component" value="Unassembled WGS sequence"/>
</dbReference>
<feature type="short sequence motif" description="DGA/G" evidence="4">
    <location>
        <begin position="200"/>
        <end position="202"/>
    </location>
</feature>
<comment type="caution">
    <text evidence="6">The sequence shown here is derived from an EMBL/GenBank/DDBJ whole genome shotgun (WGS) entry which is preliminary data.</text>
</comment>
<dbReference type="InterPro" id="IPR016035">
    <property type="entry name" value="Acyl_Trfase/lysoPLipase"/>
</dbReference>